<dbReference type="InterPro" id="IPR029063">
    <property type="entry name" value="SAM-dependent_MTases_sf"/>
</dbReference>
<keyword evidence="1" id="KW-0808">Transferase</keyword>
<dbReference type="GO" id="GO:0032259">
    <property type="term" value="P:methylation"/>
    <property type="evidence" value="ECO:0007669"/>
    <property type="project" value="UniProtKB-KW"/>
</dbReference>
<dbReference type="Gene3D" id="3.40.50.150">
    <property type="entry name" value="Vaccinia Virus protein VP39"/>
    <property type="match status" value="1"/>
</dbReference>
<dbReference type="Pfam" id="PF13649">
    <property type="entry name" value="Methyltransf_25"/>
    <property type="match status" value="1"/>
</dbReference>
<keyword evidence="4" id="KW-1185">Reference proteome</keyword>
<organism evidence="3 4">
    <name type="scientific">Halonatronomonas betaini</name>
    <dbReference type="NCBI Taxonomy" id="2778430"/>
    <lineage>
        <taxon>Bacteria</taxon>
        <taxon>Bacillati</taxon>
        <taxon>Bacillota</taxon>
        <taxon>Clostridia</taxon>
        <taxon>Halanaerobiales</taxon>
        <taxon>Halarsenatibacteraceae</taxon>
        <taxon>Halonatronomonas</taxon>
    </lineage>
</organism>
<reference evidence="3" key="1">
    <citation type="submission" date="2020-11" db="EMBL/GenBank/DDBJ databases">
        <title>Halonatronomonas betainensis gen. nov., sp. nov. a novel haloalkaliphilic representative of the family Halanaerobiacae capable of betaine degradation.</title>
        <authorList>
            <person name="Boltyanskaya Y."/>
            <person name="Kevbrin V."/>
            <person name="Detkova E."/>
            <person name="Grouzdev D.S."/>
            <person name="Koziaeva V."/>
            <person name="Zhilina T."/>
        </authorList>
    </citation>
    <scope>NUCLEOTIDE SEQUENCE</scope>
    <source>
        <strain evidence="3">Z-7014</strain>
    </source>
</reference>
<evidence type="ECO:0000313" key="4">
    <source>
        <dbReference type="Proteomes" id="UP000621436"/>
    </source>
</evidence>
<comment type="caution">
    <text evidence="3">The sequence shown here is derived from an EMBL/GenBank/DDBJ whole genome shotgun (WGS) entry which is preliminary data.</text>
</comment>
<dbReference type="PANTHER" id="PTHR43861">
    <property type="entry name" value="TRANS-ACONITATE 2-METHYLTRANSFERASE-RELATED"/>
    <property type="match status" value="1"/>
</dbReference>
<name>A0A931AP04_9FIRM</name>
<protein>
    <submittedName>
        <fullName evidence="3">Class I SAM-dependent methyltransferase</fullName>
    </submittedName>
</protein>
<gene>
    <name evidence="3" type="ORF">I0Q91_02010</name>
</gene>
<dbReference type="EMBL" id="JADPIE010000001">
    <property type="protein sequence ID" value="MBF8435842.1"/>
    <property type="molecule type" value="Genomic_DNA"/>
</dbReference>
<dbReference type="Gene3D" id="2.20.25.110">
    <property type="entry name" value="S-adenosyl-L-methionine-dependent methyltransferases"/>
    <property type="match status" value="1"/>
</dbReference>
<dbReference type="Proteomes" id="UP000621436">
    <property type="component" value="Unassembled WGS sequence"/>
</dbReference>
<proteinExistence type="predicted"/>
<dbReference type="CDD" id="cd02440">
    <property type="entry name" value="AdoMet_MTases"/>
    <property type="match status" value="1"/>
</dbReference>
<dbReference type="InterPro" id="IPR041698">
    <property type="entry name" value="Methyltransf_25"/>
</dbReference>
<dbReference type="RefSeq" id="WP_270452524.1">
    <property type="nucleotide sequence ID" value="NZ_JADPIE010000001.1"/>
</dbReference>
<dbReference type="GO" id="GO:0008168">
    <property type="term" value="F:methyltransferase activity"/>
    <property type="evidence" value="ECO:0007669"/>
    <property type="project" value="UniProtKB-KW"/>
</dbReference>
<evidence type="ECO:0000256" key="1">
    <source>
        <dbReference type="ARBA" id="ARBA00022679"/>
    </source>
</evidence>
<accession>A0A931AP04</accession>
<feature type="domain" description="Methyltransferase" evidence="2">
    <location>
        <begin position="74"/>
        <end position="167"/>
    </location>
</feature>
<dbReference type="AlphaFoldDB" id="A0A931AP04"/>
<evidence type="ECO:0000259" key="2">
    <source>
        <dbReference type="Pfam" id="PF13649"/>
    </source>
</evidence>
<keyword evidence="3" id="KW-0489">Methyltransferase</keyword>
<evidence type="ECO:0000313" key="3">
    <source>
        <dbReference type="EMBL" id="MBF8435842.1"/>
    </source>
</evidence>
<dbReference type="SUPFAM" id="SSF53335">
    <property type="entry name" value="S-adenosyl-L-methionine-dependent methyltransferases"/>
    <property type="match status" value="1"/>
</dbReference>
<sequence>MNIKKLLELSKKPEIFTRSDLDFWDDWHISKQMLNAHLDPDCDAASRNFETISSSINWLVEEILPDHAHGTGLLDLGCGPGLYAAELARAGYRVTGIDYSRRSIDYAREEAAAEGLEIEYIYQNYLEIDYQEEFDVIMLIYCDLGALTDKERDHLLNRVYQALKPGGLFIFDVFSDKNRDESSTRRSWEINDGGFWHPEPHLALTETFLYQKNDTFLDQTIVMTESGEINLYRIYDHFYTRDSAVTLLDSHGFKDHEFYSDLTGKSYSNQSETIALVTRR</sequence>